<proteinExistence type="predicted"/>
<feature type="region of interest" description="Disordered" evidence="1">
    <location>
        <begin position="169"/>
        <end position="188"/>
    </location>
</feature>
<sequence>MIQKRGIRLPRRSMRLKRQVDMEDLINLFGNDRFYDEEAQIPGRFSGYPETPAPEYRYPYVFQHRDLGILNPGNEMEDNTEALEGDNMEDVDNLMLMPPIPDMRKWKDMGMSRGDDEKEAIQSWLNRHTVPSVFRVSRRSAPYFYPIDYRYIPGYKKRSRLFSNGNRDLGRFSGDEEPERASSVSGATSCRFPRPTLLPRMWPGSTAWPASWPKRRSRRSEFAEQPKPFLPNDIPMLCSMRGGFFV</sequence>
<evidence type="ECO:0000313" key="3">
    <source>
        <dbReference type="Proteomes" id="UP001054945"/>
    </source>
</evidence>
<dbReference type="AlphaFoldDB" id="A0AAV4WFP1"/>
<dbReference type="Proteomes" id="UP001054945">
    <property type="component" value="Unassembled WGS sequence"/>
</dbReference>
<name>A0AAV4WFP1_CAEEX</name>
<evidence type="ECO:0000256" key="1">
    <source>
        <dbReference type="SAM" id="MobiDB-lite"/>
    </source>
</evidence>
<protein>
    <submittedName>
        <fullName evidence="2">Uncharacterized protein</fullName>
    </submittedName>
</protein>
<keyword evidence="3" id="KW-1185">Reference proteome</keyword>
<evidence type="ECO:0000313" key="2">
    <source>
        <dbReference type="EMBL" id="GIY81640.1"/>
    </source>
</evidence>
<reference evidence="2 3" key="1">
    <citation type="submission" date="2021-06" db="EMBL/GenBank/DDBJ databases">
        <title>Caerostris extrusa draft genome.</title>
        <authorList>
            <person name="Kono N."/>
            <person name="Arakawa K."/>
        </authorList>
    </citation>
    <scope>NUCLEOTIDE SEQUENCE [LARGE SCALE GENOMIC DNA]</scope>
</reference>
<dbReference type="EMBL" id="BPLR01016150">
    <property type="protein sequence ID" value="GIY81640.1"/>
    <property type="molecule type" value="Genomic_DNA"/>
</dbReference>
<accession>A0AAV4WFP1</accession>
<gene>
    <name evidence="2" type="primary">AVEN_19444_2</name>
    <name evidence="2" type="ORF">CEXT_222241</name>
</gene>
<organism evidence="2 3">
    <name type="scientific">Caerostris extrusa</name>
    <name type="common">Bark spider</name>
    <name type="synonym">Caerostris bankana</name>
    <dbReference type="NCBI Taxonomy" id="172846"/>
    <lineage>
        <taxon>Eukaryota</taxon>
        <taxon>Metazoa</taxon>
        <taxon>Ecdysozoa</taxon>
        <taxon>Arthropoda</taxon>
        <taxon>Chelicerata</taxon>
        <taxon>Arachnida</taxon>
        <taxon>Araneae</taxon>
        <taxon>Araneomorphae</taxon>
        <taxon>Entelegynae</taxon>
        <taxon>Araneoidea</taxon>
        <taxon>Araneidae</taxon>
        <taxon>Caerostris</taxon>
    </lineage>
</organism>
<comment type="caution">
    <text evidence="2">The sequence shown here is derived from an EMBL/GenBank/DDBJ whole genome shotgun (WGS) entry which is preliminary data.</text>
</comment>